<protein>
    <submittedName>
        <fullName evidence="5">Oxidoreductase</fullName>
    </submittedName>
</protein>
<evidence type="ECO:0000313" key="6">
    <source>
        <dbReference type="Proteomes" id="UP000193990"/>
    </source>
</evidence>
<dbReference type="Pfam" id="PF00106">
    <property type="entry name" value="adh_short"/>
    <property type="match status" value="1"/>
</dbReference>
<dbReference type="PANTHER" id="PTHR43115">
    <property type="entry name" value="DEHYDROGENASE/REDUCTASE SDR FAMILY MEMBER 11"/>
    <property type="match status" value="1"/>
</dbReference>
<proteinExistence type="inferred from homology"/>
<feature type="domain" description="Ketoreductase" evidence="4">
    <location>
        <begin position="8"/>
        <end position="196"/>
    </location>
</feature>
<dbReference type="PRINTS" id="PR00081">
    <property type="entry name" value="GDHRDH"/>
</dbReference>
<keyword evidence="2" id="KW-0560">Oxidoreductase</keyword>
<dbReference type="GO" id="GO:0016616">
    <property type="term" value="F:oxidoreductase activity, acting on the CH-OH group of donors, NAD or NADP as acceptor"/>
    <property type="evidence" value="ECO:0007669"/>
    <property type="project" value="UniProtKB-ARBA"/>
</dbReference>
<name>A0A1X1R234_MYCBE</name>
<evidence type="ECO:0000259" key="4">
    <source>
        <dbReference type="SMART" id="SM00822"/>
    </source>
</evidence>
<comment type="similarity">
    <text evidence="1 3">Belongs to the short-chain dehydrogenases/reductases (SDR) family.</text>
</comment>
<dbReference type="SMART" id="SM00822">
    <property type="entry name" value="PKS_KR"/>
    <property type="match status" value="1"/>
</dbReference>
<dbReference type="FunFam" id="3.40.50.720:FF:000047">
    <property type="entry name" value="NADP-dependent L-serine/L-allo-threonine dehydrogenase"/>
    <property type="match status" value="1"/>
</dbReference>
<comment type="caution">
    <text evidence="5">The sequence shown here is derived from an EMBL/GenBank/DDBJ whole genome shotgun (WGS) entry which is preliminary data.</text>
</comment>
<dbReference type="SUPFAM" id="SSF51735">
    <property type="entry name" value="NAD(P)-binding Rossmann-fold domains"/>
    <property type="match status" value="1"/>
</dbReference>
<organism evidence="5 6">
    <name type="scientific">Mycobacterium bohemicum</name>
    <dbReference type="NCBI Taxonomy" id="56425"/>
    <lineage>
        <taxon>Bacteria</taxon>
        <taxon>Bacillati</taxon>
        <taxon>Actinomycetota</taxon>
        <taxon>Actinomycetes</taxon>
        <taxon>Mycobacteriales</taxon>
        <taxon>Mycobacteriaceae</taxon>
        <taxon>Mycobacterium</taxon>
    </lineage>
</organism>
<dbReference type="STRING" id="56425.AWB93_15215"/>
<evidence type="ECO:0000256" key="3">
    <source>
        <dbReference type="RuleBase" id="RU000363"/>
    </source>
</evidence>
<dbReference type="InterPro" id="IPR036291">
    <property type="entry name" value="NAD(P)-bd_dom_sf"/>
</dbReference>
<accession>A0A1X1R234</accession>
<dbReference type="InterPro" id="IPR002347">
    <property type="entry name" value="SDR_fam"/>
</dbReference>
<evidence type="ECO:0000256" key="2">
    <source>
        <dbReference type="ARBA" id="ARBA00023002"/>
    </source>
</evidence>
<dbReference type="PRINTS" id="PR00080">
    <property type="entry name" value="SDRFAMILY"/>
</dbReference>
<reference evidence="5 6" key="1">
    <citation type="submission" date="2016-01" db="EMBL/GenBank/DDBJ databases">
        <title>The new phylogeny of the genus Mycobacterium.</title>
        <authorList>
            <person name="Tarcisio F."/>
            <person name="Conor M."/>
            <person name="Antonella G."/>
            <person name="Elisabetta G."/>
            <person name="Giulia F.S."/>
            <person name="Sara T."/>
            <person name="Anna F."/>
            <person name="Clotilde B."/>
            <person name="Roberto B."/>
            <person name="Veronica D.S."/>
            <person name="Fabio R."/>
            <person name="Monica P."/>
            <person name="Olivier J."/>
            <person name="Enrico T."/>
            <person name="Nicola S."/>
        </authorList>
    </citation>
    <scope>NUCLEOTIDE SEQUENCE [LARGE SCALE GENOMIC DNA]</scope>
    <source>
        <strain evidence="5 6">DSM 44277</strain>
    </source>
</reference>
<sequence>MTAPLAKTVALVTGASSGIGAATAMALAAQGAAVALLARRADRLAGLQADIESAGGTALAVPADVTDAGQVAAAVRRTVAELGRLDTLVNNAGLMQPAPAAEARLQDWDDMVAVNVRGVLYATRAAIPHLIEAAADSPRGVADLVTISSTAGWVARPNTAVYSLTKFGVNAFSEGLRQELLGKRVRVGVVGPGTVDTEIFSHLAPESRAAFERQTANMVKLLPQDIADAVLFMVTRDRRVAVNQMLVRAAEQTW</sequence>
<dbReference type="PANTHER" id="PTHR43115:SF4">
    <property type="entry name" value="DEHYDROGENASE_REDUCTASE SDR FAMILY MEMBER 11"/>
    <property type="match status" value="1"/>
</dbReference>
<evidence type="ECO:0000256" key="1">
    <source>
        <dbReference type="ARBA" id="ARBA00006484"/>
    </source>
</evidence>
<dbReference type="InterPro" id="IPR057326">
    <property type="entry name" value="KR_dom"/>
</dbReference>
<dbReference type="EMBL" id="LQOK01000032">
    <property type="protein sequence ID" value="ORU98207.1"/>
    <property type="molecule type" value="Genomic_DNA"/>
</dbReference>
<dbReference type="AlphaFoldDB" id="A0A1X1R234"/>
<keyword evidence="6" id="KW-1185">Reference proteome</keyword>
<dbReference type="RefSeq" id="WP_085181638.1">
    <property type="nucleotide sequence ID" value="NZ_JACKSV010000116.1"/>
</dbReference>
<evidence type="ECO:0000313" key="5">
    <source>
        <dbReference type="EMBL" id="ORU98207.1"/>
    </source>
</evidence>
<dbReference type="Proteomes" id="UP000193990">
    <property type="component" value="Unassembled WGS sequence"/>
</dbReference>
<gene>
    <name evidence="5" type="ORF">AWB93_15215</name>
</gene>
<dbReference type="Gene3D" id="3.40.50.720">
    <property type="entry name" value="NAD(P)-binding Rossmann-like Domain"/>
    <property type="match status" value="1"/>
</dbReference>